<sequence length="324" mass="34574">MVKHHCKSWGWAYAMAILVVVTIVIVFPILYVAFPNKAQDAINRAELIVTSQSILSPSMNSFYLEQATVFATNSSDSASLDQWEGILCLAPECLYPFARIPVPSAQAENGTQIQISNVTEIINMAPFNNYTRLALESDRYSIYLQGSGKLHKGAWPATTVAYNKNITMRGLNALKGFNVTAFHIINPALADGTNANGTIHIPNPSVSQFELGDLTLNMSVNGMSIGTATLPNVFIAAGNNSIPMTAVTNQTAVAGLVLGPYKSGVLPIDMVATSVTYDGQRIPWYEQALGAVPLRVDLDVIPALQESGLAGMLGLGTPPSGVST</sequence>
<keyword evidence="1" id="KW-0472">Membrane</keyword>
<keyword evidence="1" id="KW-0812">Transmembrane</keyword>
<dbReference type="HOGENOM" id="CLU_035244_1_0_1"/>
<evidence type="ECO:0000256" key="1">
    <source>
        <dbReference type="SAM" id="Phobius"/>
    </source>
</evidence>
<dbReference type="PANTHER" id="PTHR35895:SF1">
    <property type="entry name" value="LIPID-BINDING SERUM GLYCOPROTEIN C-TERMINAL DOMAIN-CONTAINING PROTEIN"/>
    <property type="match status" value="1"/>
</dbReference>
<dbReference type="STRING" id="5601.A0A0D2CZL5"/>
<keyword evidence="1" id="KW-1133">Transmembrane helix</keyword>
<proteinExistence type="predicted"/>
<dbReference type="Pfam" id="PF12505">
    <property type="entry name" value="DUF3712"/>
    <property type="match status" value="1"/>
</dbReference>
<accession>A0A0D2CZL5</accession>
<evidence type="ECO:0000313" key="3">
    <source>
        <dbReference type="Proteomes" id="UP000054266"/>
    </source>
</evidence>
<dbReference type="InterPro" id="IPR046368">
    <property type="entry name" value="Tag1"/>
</dbReference>
<reference evidence="2 3" key="1">
    <citation type="submission" date="2015-01" db="EMBL/GenBank/DDBJ databases">
        <title>The Genome Sequence of Capronia semiimmersa CBS27337.</title>
        <authorList>
            <consortium name="The Broad Institute Genomics Platform"/>
            <person name="Cuomo C."/>
            <person name="de Hoog S."/>
            <person name="Gorbushina A."/>
            <person name="Stielow B."/>
            <person name="Teixiera M."/>
            <person name="Abouelleil A."/>
            <person name="Chapman S.B."/>
            <person name="Priest M."/>
            <person name="Young S.K."/>
            <person name="Wortman J."/>
            <person name="Nusbaum C."/>
            <person name="Birren B."/>
        </authorList>
    </citation>
    <scope>NUCLEOTIDE SEQUENCE [LARGE SCALE GENOMIC DNA]</scope>
    <source>
        <strain evidence="2 3">CBS 27337</strain>
    </source>
</reference>
<evidence type="ECO:0000313" key="2">
    <source>
        <dbReference type="EMBL" id="KIW70686.1"/>
    </source>
</evidence>
<organism evidence="2 3">
    <name type="scientific">Phialophora macrospora</name>
    <dbReference type="NCBI Taxonomy" id="1851006"/>
    <lineage>
        <taxon>Eukaryota</taxon>
        <taxon>Fungi</taxon>
        <taxon>Dikarya</taxon>
        <taxon>Ascomycota</taxon>
        <taxon>Pezizomycotina</taxon>
        <taxon>Eurotiomycetes</taxon>
        <taxon>Chaetothyriomycetidae</taxon>
        <taxon>Chaetothyriales</taxon>
        <taxon>Herpotrichiellaceae</taxon>
        <taxon>Phialophora</taxon>
    </lineage>
</organism>
<feature type="transmembrane region" description="Helical" evidence="1">
    <location>
        <begin position="12"/>
        <end position="34"/>
    </location>
</feature>
<dbReference type="GO" id="GO:0000329">
    <property type="term" value="C:fungal-type vacuole membrane"/>
    <property type="evidence" value="ECO:0007669"/>
    <property type="project" value="InterPro"/>
</dbReference>
<dbReference type="EMBL" id="KN846957">
    <property type="protein sequence ID" value="KIW70686.1"/>
    <property type="molecule type" value="Genomic_DNA"/>
</dbReference>
<dbReference type="InterPro" id="IPR022185">
    <property type="entry name" value="DUF3712"/>
</dbReference>
<keyword evidence="3" id="KW-1185">Reference proteome</keyword>
<name>A0A0D2CZL5_9EURO</name>
<protein>
    <submittedName>
        <fullName evidence="2">Uncharacterized protein</fullName>
    </submittedName>
</protein>
<dbReference type="AlphaFoldDB" id="A0A0D2CZL5"/>
<dbReference type="Proteomes" id="UP000054266">
    <property type="component" value="Unassembled WGS sequence"/>
</dbReference>
<gene>
    <name evidence="2" type="ORF">PV04_02931</name>
</gene>
<dbReference type="PANTHER" id="PTHR35895">
    <property type="entry name" value="CHROMOSOME 16, WHOLE GENOME SHOTGUN SEQUENCE"/>
    <property type="match status" value="1"/>
</dbReference>